<evidence type="ECO:0000259" key="10">
    <source>
        <dbReference type="SMART" id="SM00990"/>
    </source>
</evidence>
<dbReference type="GO" id="GO:0036297">
    <property type="term" value="P:interstrand cross-link repair"/>
    <property type="evidence" value="ECO:0007669"/>
    <property type="project" value="InterPro"/>
</dbReference>
<dbReference type="InterPro" id="IPR011856">
    <property type="entry name" value="tRNA_endonuc-like_dom_sf"/>
</dbReference>
<dbReference type="InterPro" id="IPR014883">
    <property type="entry name" value="VRR_NUC"/>
</dbReference>
<name>A0A9P0I5M5_SPOLI</name>
<proteinExistence type="inferred from homology"/>
<dbReference type="Pfam" id="PF21170">
    <property type="entry name" value="FAN1_TPR"/>
    <property type="match status" value="1"/>
</dbReference>
<comment type="catalytic activity">
    <reaction evidence="1 8">
        <text>Hydrolytically removes 5'-nucleotides successively from the 3'-hydroxy termini of 3'-hydroxy-terminated oligonucleotides.</text>
        <dbReference type="EC" id="3.1.4.1"/>
    </reaction>
</comment>
<dbReference type="InterPro" id="IPR049126">
    <property type="entry name" value="FAN1-like_TPR"/>
</dbReference>
<evidence type="ECO:0000313" key="11">
    <source>
        <dbReference type="EMBL" id="CAH1640203.1"/>
    </source>
</evidence>
<keyword evidence="8" id="KW-0539">Nucleus</keyword>
<feature type="domain" description="VRR-NUC" evidence="10">
    <location>
        <begin position="749"/>
        <end position="850"/>
    </location>
</feature>
<feature type="compositionally biased region" description="Basic and acidic residues" evidence="9">
    <location>
        <begin position="57"/>
        <end position="67"/>
    </location>
</feature>
<keyword evidence="7 8" id="KW-0464">Manganese</keyword>
<evidence type="ECO:0000256" key="6">
    <source>
        <dbReference type="ARBA" id="ARBA00022842"/>
    </source>
</evidence>
<accession>A0A9P0I5M5</accession>
<dbReference type="CDD" id="cd22326">
    <property type="entry name" value="FAN1-like"/>
    <property type="match status" value="1"/>
</dbReference>
<reference evidence="11" key="1">
    <citation type="submission" date="2022-02" db="EMBL/GenBank/DDBJ databases">
        <authorList>
            <person name="King R."/>
        </authorList>
    </citation>
    <scope>NUCLEOTIDE SEQUENCE</scope>
</reference>
<dbReference type="GO" id="GO:0046872">
    <property type="term" value="F:metal ion binding"/>
    <property type="evidence" value="ECO:0007669"/>
    <property type="project" value="UniProtKB-KW"/>
</dbReference>
<comment type="function">
    <text evidence="8">Nuclease required for the repair of DNA interstrand cross-links (ICL). Acts as a 5'-3' exonuclease that anchors at a cut end of DNA and cleaves DNA successively at every third nucleotide, allowing to excise an ICL from one strand through flanking incisions.</text>
</comment>
<feature type="region of interest" description="Disordered" evidence="9">
    <location>
        <begin position="29"/>
        <end position="85"/>
    </location>
</feature>
<dbReference type="Proteomes" id="UP001153321">
    <property type="component" value="Chromosome 20"/>
</dbReference>
<evidence type="ECO:0000256" key="2">
    <source>
        <dbReference type="ARBA" id="ARBA00005533"/>
    </source>
</evidence>
<evidence type="ECO:0000256" key="9">
    <source>
        <dbReference type="SAM" id="MobiDB-lite"/>
    </source>
</evidence>
<dbReference type="GO" id="GO:0017108">
    <property type="term" value="F:5'-flap endonuclease activity"/>
    <property type="evidence" value="ECO:0007669"/>
    <property type="project" value="TreeGrafter"/>
</dbReference>
<feature type="region of interest" description="Disordered" evidence="9">
    <location>
        <begin position="136"/>
        <end position="172"/>
    </location>
</feature>
<dbReference type="SMART" id="SM00990">
    <property type="entry name" value="VRR_NUC"/>
    <property type="match status" value="1"/>
</dbReference>
<dbReference type="InterPro" id="IPR033315">
    <property type="entry name" value="Fan1-like"/>
</dbReference>
<dbReference type="GO" id="GO:0070336">
    <property type="term" value="F:flap-structured DNA binding"/>
    <property type="evidence" value="ECO:0007669"/>
    <property type="project" value="TreeGrafter"/>
</dbReference>
<evidence type="ECO:0000256" key="4">
    <source>
        <dbReference type="ARBA" id="ARBA00022723"/>
    </source>
</evidence>
<sequence>MSQQTRLTCYFKSKALPVQSNRCVSYKMNKKRSLSMKKPASRSTSSTQICETPQTPKKKEVTVKQGEETITLSSDSEEEGTPVKKPFKGISVRSIESLTAGATPAFNLKSPNSSFVDPDISDSSPTAFVYNLSPGAVLGPPPTTPKSASPGSSSKYFSPTKKRLSKTKSPAKRNLANQFGEKAFTPSPPDNFLYQADQLDDKTSFLMTIIDKYLNSDTLRPFLAEESQMLLEKCTIVANPGKDLICRLYWRKPTWYRLDSLAEIMNNKKEVKISTPDMLNLLSSMETYGFLTAAGTEGDSKLEFDDYMQLLKRPELLQIAKELKLKIQNKQDAIGALRNYCKLKPISNFLIRKGNSVNDNSHRVLAILKSKTGRCYKMSQLAQDTFYKLYVLMYLGMDYSIIRDRQLELVLLYDKIKREMYPVDKDMVVDDASCVFQDKEEFDRYIEAHKLYESYLEKPSEEKHLIIKQAHALYKGLGEELMQRYKSLPPWLRRFTPPDLYIKLMAGGVEELKKSKTEEHYMLAVEILDTILGQIGFRQHKRHKWYSEKALILHSHLNSPESAAKTLLEGLNSENMFENMKDALRPRALKLANQQNIDLKETLRNELQKHGEKQTVIENRLPGDHIHKQPIDNHNQRGKLKFEVHCAEGRGTVTAEEYCIAHYVNNGEYSKGEHLEGRIVSTIYTALFWDIIYCKPRGLTGIFMNHYQRYPLDMFSTNFYTNRETQIDERLTFIQECTDQLLVDFLKNQWDARPETVISDMQRSIGWENICEVVLCLRPRGVADICRRLALDYGYCRSGFPDLTLWNISTRKIKFVEVKTDADKPSVKQLQWLQYLIDHGIDAGFCYVGVNTTRSRARPSASNLD</sequence>
<dbReference type="Gene3D" id="3.40.1350.10">
    <property type="match status" value="1"/>
</dbReference>
<comment type="cofactor">
    <cofactor evidence="8">
        <name>Mg(2+)</name>
        <dbReference type="ChEBI" id="CHEBI:18420"/>
    </cofactor>
    <cofactor evidence="8">
        <name>Mn(2+)</name>
        <dbReference type="ChEBI" id="CHEBI:29035"/>
    </cofactor>
</comment>
<protein>
    <recommendedName>
        <fullName evidence="8">Fanconi-associated nuclease</fullName>
        <ecNumber evidence="8">3.1.4.1</ecNumber>
    </recommendedName>
</protein>
<keyword evidence="6 8" id="KW-0460">Magnesium</keyword>
<evidence type="ECO:0000256" key="8">
    <source>
        <dbReference type="RuleBase" id="RU365033"/>
    </source>
</evidence>
<dbReference type="EC" id="3.1.4.1" evidence="8"/>
<dbReference type="InterPro" id="IPR049132">
    <property type="entry name" value="FAN1-like_euk"/>
</dbReference>
<dbReference type="EMBL" id="LR824551">
    <property type="protein sequence ID" value="CAH1640203.1"/>
    <property type="molecule type" value="Genomic_DNA"/>
</dbReference>
<comment type="similarity">
    <text evidence="2 8">Belongs to the FAN1 family.</text>
</comment>
<evidence type="ECO:0000256" key="5">
    <source>
        <dbReference type="ARBA" id="ARBA00022801"/>
    </source>
</evidence>
<organism evidence="11 12">
    <name type="scientific">Spodoptera littoralis</name>
    <name type="common">Egyptian cotton leafworm</name>
    <dbReference type="NCBI Taxonomy" id="7109"/>
    <lineage>
        <taxon>Eukaryota</taxon>
        <taxon>Metazoa</taxon>
        <taxon>Ecdysozoa</taxon>
        <taxon>Arthropoda</taxon>
        <taxon>Hexapoda</taxon>
        <taxon>Insecta</taxon>
        <taxon>Pterygota</taxon>
        <taxon>Neoptera</taxon>
        <taxon>Endopterygota</taxon>
        <taxon>Lepidoptera</taxon>
        <taxon>Glossata</taxon>
        <taxon>Ditrysia</taxon>
        <taxon>Noctuoidea</taxon>
        <taxon>Noctuidae</taxon>
        <taxon>Amphipyrinae</taxon>
        <taxon>Spodoptera</taxon>
    </lineage>
</organism>
<keyword evidence="4 8" id="KW-0479">Metal-binding</keyword>
<comment type="subcellular location">
    <subcellularLocation>
        <location evidence="8">Nucleus</location>
    </subcellularLocation>
</comment>
<feature type="compositionally biased region" description="Basic residues" evidence="9">
    <location>
        <begin position="160"/>
        <end position="171"/>
    </location>
</feature>
<dbReference type="GO" id="GO:0008409">
    <property type="term" value="F:5'-3' exonuclease activity"/>
    <property type="evidence" value="ECO:0007669"/>
    <property type="project" value="TreeGrafter"/>
</dbReference>
<keyword evidence="8" id="KW-0227">DNA damage</keyword>
<dbReference type="PANTHER" id="PTHR15749:SF4">
    <property type="entry name" value="FANCONI-ASSOCIATED NUCLEASE 1"/>
    <property type="match status" value="1"/>
</dbReference>
<dbReference type="PANTHER" id="PTHR15749">
    <property type="entry name" value="FANCONI-ASSOCIATED NUCLEASE 1"/>
    <property type="match status" value="1"/>
</dbReference>
<dbReference type="GO" id="GO:0004528">
    <property type="term" value="F:phosphodiesterase I activity"/>
    <property type="evidence" value="ECO:0007669"/>
    <property type="project" value="UniProtKB-EC"/>
</dbReference>
<gene>
    <name evidence="11" type="ORF">SPLIT_LOCUS5559</name>
</gene>
<keyword evidence="12" id="KW-1185">Reference proteome</keyword>
<dbReference type="GO" id="GO:0005634">
    <property type="term" value="C:nucleus"/>
    <property type="evidence" value="ECO:0007669"/>
    <property type="project" value="UniProtKB-SubCell"/>
</dbReference>
<feature type="compositionally biased region" description="Polar residues" evidence="9">
    <location>
        <begin position="41"/>
        <end position="55"/>
    </location>
</feature>
<feature type="compositionally biased region" description="Polar residues" evidence="9">
    <location>
        <begin position="145"/>
        <end position="157"/>
    </location>
</feature>
<keyword evidence="8" id="KW-0234">DNA repair</keyword>
<evidence type="ECO:0000313" key="12">
    <source>
        <dbReference type="Proteomes" id="UP001153321"/>
    </source>
</evidence>
<evidence type="ECO:0000256" key="3">
    <source>
        <dbReference type="ARBA" id="ARBA00022722"/>
    </source>
</evidence>
<evidence type="ECO:0000256" key="7">
    <source>
        <dbReference type="ARBA" id="ARBA00023211"/>
    </source>
</evidence>
<dbReference type="Pfam" id="PF08774">
    <property type="entry name" value="VRR_NUC"/>
    <property type="match status" value="1"/>
</dbReference>
<keyword evidence="3 8" id="KW-0540">Nuclease</keyword>
<dbReference type="AlphaFoldDB" id="A0A9P0I5M5"/>
<keyword evidence="5 8" id="KW-0378">Hydrolase</keyword>
<evidence type="ECO:0000256" key="1">
    <source>
        <dbReference type="ARBA" id="ARBA00000983"/>
    </source>
</evidence>